<dbReference type="SUPFAM" id="SSF63825">
    <property type="entry name" value="YWTD domain"/>
    <property type="match status" value="4"/>
</dbReference>
<dbReference type="InterPro" id="IPR050778">
    <property type="entry name" value="Cueball_EGF_LRP_Nidogen"/>
</dbReference>
<feature type="repeat" description="LDL-receptor class B" evidence="7">
    <location>
        <begin position="1383"/>
        <end position="1427"/>
    </location>
</feature>
<evidence type="ECO:0000256" key="7">
    <source>
        <dbReference type="PROSITE-ProRule" id="PRU00461"/>
    </source>
</evidence>
<dbReference type="PROSITE" id="PS51120">
    <property type="entry name" value="LDLRB"/>
    <property type="match status" value="5"/>
</dbReference>
<feature type="repeat" description="LDL-receptor class B" evidence="7">
    <location>
        <begin position="1121"/>
        <end position="1163"/>
    </location>
</feature>
<organism evidence="9 10">
    <name type="scientific">Sinanodonta woodiana</name>
    <name type="common">Chinese pond mussel</name>
    <name type="synonym">Anodonta woodiana</name>
    <dbReference type="NCBI Taxonomy" id="1069815"/>
    <lineage>
        <taxon>Eukaryota</taxon>
        <taxon>Metazoa</taxon>
        <taxon>Spiralia</taxon>
        <taxon>Lophotrochozoa</taxon>
        <taxon>Mollusca</taxon>
        <taxon>Bivalvia</taxon>
        <taxon>Autobranchia</taxon>
        <taxon>Heteroconchia</taxon>
        <taxon>Palaeoheterodonta</taxon>
        <taxon>Unionida</taxon>
        <taxon>Unionoidea</taxon>
        <taxon>Unionidae</taxon>
        <taxon>Unioninae</taxon>
        <taxon>Sinanodonta</taxon>
    </lineage>
</organism>
<comment type="caution">
    <text evidence="9">The sequence shown here is derived from an EMBL/GenBank/DDBJ whole genome shotgun (WGS) entry which is preliminary data.</text>
</comment>
<evidence type="ECO:0000313" key="10">
    <source>
        <dbReference type="Proteomes" id="UP001634394"/>
    </source>
</evidence>
<sequence>NNEYFHRGLVFSNDSSICIVDIRVVTHFSFVPKCVLKINGTIYMALDTDQRQIIIANETAIYWAMVDILELHQLTKPPGTISGLAWDGFDRNVYWSEKDTGIIWRVSRESDTATVVISGLIRPRDIVILPNERMMCWISERNGSAIECCSLDGSNHHSILNSINLMKPLSLSYDMYDKRIYFLDIEPNGFNSVYSCNIDGSDLSLFLSIFKLLDKLAIYKGHLLLISHNINETLLMSYSIASISNTTVGVFAGAGNITAVNFFDENLRQNETGPCYNFNGGCEQICLSSGKSRICECTFGFKLAPNGNNCLADPIKDDFMLIEDWTYNKFYQISLTDQIIRGIKGKLVESLTDIAYNPVYDLVIWVTEESKISMIHLNGTGQQTFITLGENNLYPNQLAVDVSTGSIYYSAIRYMEHADGYHSQIGIILPNGKHKVILTRLSFPKGLVVYPSKGLMFFIDSGYETYIGQANMDGTQASVLLKLSNDKMPTRLTIDYKNDYLYWYDYADRSIQYCKLDGTNYQTLVKYPDVNIHGLALYKDYLYITAAEHLSMRKVKISNPNENTEFASYGELGSIGSITIYSSTVQNKNDFCSVGNGGCSTFCLPTPHGSICACEDGVHLKDGSDKMCSNIPQCPAKIRKLIVSADCQRVMGSECNFTCEQGYTARQDVNNVLCNGVTYTPKDACRAIKPTCPLQFTGGSFFDCTNKENETCQYYCYDSYRQNTHIQNATCMANGSWNQNTQNLCIRMCAMNIPNGYLNASCTFNYHEMCSFTCKLGFQAEAGVSSVTCQTNGEWAPAEPCTEVLCPTTIRNGTVDAVVCDRRVYSECSFTCNQGFDPNPRTGKLFCGIYGNWIELFSPACLERQGLCINYLDNGEWDKGCRFRPMDTCEYKCNSGFQKNPNITGNITCTATAKWNMDVKLLCKSYDRGLIMTVLSGYPAYNSYIETVPTTTDGAPNVDSIRTLDFASGMWLLSVGGDYALQQAYVHDFYSSTIYMDSNFSIGLSRNTNWTPIHRGLSKSLVKLAVDWINHNIYWTDPQYKWIAVQSLVGKDSSMFRVLIDHNLEAPHALALDPFEALLFWSDIGSLTKIEISSLSGRKRKSLISSNLITPIGLTADYGTRRIYWIDTGRLTLETITYEGKERKILLMQSGSSFFDLAVYQDYLYVTDSRYRQVHVLNKTNGKMLETSLSGGEYVYVGVTVFHPDSQQTSAAVSCVNYGCDHMCITEKGGVSCVCKDGYILSQDMKTCSVNNEYFHRGLVFSNDSSICIVDIRVLTHFSYVPKCVLKINGTRYMVMDTDERQMIIANDTAIYWTMIDNLDFHELTQPSGTISGMAWDGYDRNVYWSENDTGIIWRLSRESDTATVVISGLISPRDILILPHERMLYWISERNGSTIECCSLDGSNHQIILNTENLIKPSSLSYDTYAQRIYFLDIAINGFNRVYSCNINGSDLSSFVSIFKRLEKLAIYKGHMLLTSNNITGTTLMSYSIDFRSFTTSGVFAGAGNITDVQFFDENFRQNETGPCYNLNGDCEQICVSNGRSRVCECTFGFKLAPNGKNCLTVLERLHFSLMFYIDETYIGQANMDGTQASVLLEFSNDREPTMLTIDYTSK</sequence>
<feature type="disulfide bond" evidence="6">
    <location>
        <begin position="774"/>
        <end position="801"/>
    </location>
</feature>
<keyword evidence="4 6" id="KW-1015">Disulfide bond</keyword>
<evidence type="ECO:0000256" key="2">
    <source>
        <dbReference type="ARBA" id="ARBA00022729"/>
    </source>
</evidence>
<dbReference type="FunFam" id="2.120.10.30:FF:000241">
    <property type="entry name" value="Low-density lipoprotein receptor-related protein 6"/>
    <property type="match status" value="1"/>
</dbReference>
<dbReference type="SMART" id="SM00135">
    <property type="entry name" value="LY"/>
    <property type="match status" value="13"/>
</dbReference>
<dbReference type="SUPFAM" id="SSF57535">
    <property type="entry name" value="Complement control module/SCR domain"/>
    <property type="match status" value="1"/>
</dbReference>
<evidence type="ECO:0000259" key="8">
    <source>
        <dbReference type="PROSITE" id="PS50923"/>
    </source>
</evidence>
<accession>A0ABD3WAS3</accession>
<evidence type="ECO:0000256" key="6">
    <source>
        <dbReference type="PROSITE-ProRule" id="PRU00302"/>
    </source>
</evidence>
<dbReference type="Pfam" id="PF00084">
    <property type="entry name" value="Sushi"/>
    <property type="match status" value="2"/>
</dbReference>
<keyword evidence="10" id="KW-1185">Reference proteome</keyword>
<keyword evidence="3" id="KW-0677">Repeat</keyword>
<dbReference type="SMART" id="SM00181">
    <property type="entry name" value="EGF"/>
    <property type="match status" value="4"/>
</dbReference>
<dbReference type="PANTHER" id="PTHR46513">
    <property type="entry name" value="VITELLOGENIN RECEPTOR-LIKE PROTEIN-RELATED-RELATED"/>
    <property type="match status" value="1"/>
</dbReference>
<comment type="caution">
    <text evidence="6">Lacks conserved residue(s) required for the propagation of feature annotation.</text>
</comment>
<feature type="non-terminal residue" evidence="9">
    <location>
        <position position="1"/>
    </location>
</feature>
<evidence type="ECO:0000256" key="5">
    <source>
        <dbReference type="ARBA" id="ARBA00023180"/>
    </source>
</evidence>
<dbReference type="InterPro" id="IPR035976">
    <property type="entry name" value="Sushi/SCR/CCP_sf"/>
</dbReference>
<feature type="repeat" description="LDL-receptor class B" evidence="7">
    <location>
        <begin position="1031"/>
        <end position="1076"/>
    </location>
</feature>
<feature type="repeat" description="LDL-receptor class B" evidence="7">
    <location>
        <begin position="1077"/>
        <end position="1120"/>
    </location>
</feature>
<dbReference type="Gene3D" id="2.10.70.10">
    <property type="entry name" value="Complement Module, domain 1"/>
    <property type="match status" value="2"/>
</dbReference>
<evidence type="ECO:0000256" key="3">
    <source>
        <dbReference type="ARBA" id="ARBA00022737"/>
    </source>
</evidence>
<evidence type="ECO:0000313" key="9">
    <source>
        <dbReference type="EMBL" id="KAL3871007.1"/>
    </source>
</evidence>
<dbReference type="InterPro" id="IPR009030">
    <property type="entry name" value="Growth_fac_rcpt_cys_sf"/>
</dbReference>
<dbReference type="PROSITE" id="PS50923">
    <property type="entry name" value="SUSHI"/>
    <property type="match status" value="2"/>
</dbReference>
<dbReference type="InterPro" id="IPR000742">
    <property type="entry name" value="EGF"/>
</dbReference>
<dbReference type="SMART" id="SM00032">
    <property type="entry name" value="CCP"/>
    <property type="match status" value="4"/>
</dbReference>
<keyword evidence="1" id="KW-0245">EGF-like domain</keyword>
<feature type="repeat" description="LDL-receptor class B" evidence="7">
    <location>
        <begin position="499"/>
        <end position="541"/>
    </location>
</feature>
<reference evidence="9 10" key="1">
    <citation type="submission" date="2024-11" db="EMBL/GenBank/DDBJ databases">
        <title>Chromosome-level genome assembly of the freshwater bivalve Anodonta woodiana.</title>
        <authorList>
            <person name="Chen X."/>
        </authorList>
    </citation>
    <scope>NUCLEOTIDE SEQUENCE [LARGE SCALE GENOMIC DNA]</scope>
    <source>
        <strain evidence="9">MN2024</strain>
        <tissue evidence="9">Gills</tissue>
    </source>
</reference>
<evidence type="ECO:0000256" key="4">
    <source>
        <dbReference type="ARBA" id="ARBA00023157"/>
    </source>
</evidence>
<feature type="domain" description="Sushi" evidence="8">
    <location>
        <begin position="804"/>
        <end position="863"/>
    </location>
</feature>
<dbReference type="EMBL" id="JBJQND010000007">
    <property type="protein sequence ID" value="KAL3871007.1"/>
    <property type="molecule type" value="Genomic_DNA"/>
</dbReference>
<dbReference type="Proteomes" id="UP001634394">
    <property type="component" value="Unassembled WGS sequence"/>
</dbReference>
<name>A0ABD3WAS3_SINWO</name>
<keyword evidence="5" id="KW-0325">Glycoprotein</keyword>
<proteinExistence type="predicted"/>
<dbReference type="InterPro" id="IPR011042">
    <property type="entry name" value="6-blade_b-propeller_TolB-like"/>
</dbReference>
<keyword evidence="6" id="KW-0768">Sushi</keyword>
<dbReference type="SUPFAM" id="SSF57184">
    <property type="entry name" value="Growth factor receptor domain"/>
    <property type="match status" value="1"/>
</dbReference>
<dbReference type="InterPro" id="IPR000436">
    <property type="entry name" value="Sushi_SCR_CCP_dom"/>
</dbReference>
<protein>
    <recommendedName>
        <fullName evidence="8">Sushi domain-containing protein</fullName>
    </recommendedName>
</protein>
<dbReference type="CDD" id="cd00033">
    <property type="entry name" value="CCP"/>
    <property type="match status" value="1"/>
</dbReference>
<evidence type="ECO:0000256" key="1">
    <source>
        <dbReference type="ARBA" id="ARBA00022536"/>
    </source>
</evidence>
<feature type="domain" description="Sushi" evidence="8">
    <location>
        <begin position="747"/>
        <end position="803"/>
    </location>
</feature>
<dbReference type="SUPFAM" id="SSF57196">
    <property type="entry name" value="EGF/Laminin"/>
    <property type="match status" value="2"/>
</dbReference>
<dbReference type="Gene3D" id="2.120.10.30">
    <property type="entry name" value="TolB, C-terminal domain"/>
    <property type="match status" value="4"/>
</dbReference>
<gene>
    <name evidence="9" type="ORF">ACJMK2_039032</name>
</gene>
<keyword evidence="2" id="KW-0732">Signal</keyword>
<dbReference type="InterPro" id="IPR000033">
    <property type="entry name" value="LDLR_classB_rpt"/>
</dbReference>